<keyword evidence="4" id="KW-1185">Reference proteome</keyword>
<accession>A0A543FQF9</accession>
<name>A0A543FQF9_9PSEU</name>
<sequence length="161" mass="16736">MSSLARRTLRATAAVAGIAAAGVGIAAPAFAAPVDPERPSTDEAVPAPDTRSTPNVLGSAPKTSDVPDLPQLFTVENTGVYTADRGLPQLPTTRHLPAPDLPAPHDAVDLGDTQQTRGTDVEFRTAAPERDSAMQQLDAASMFDAVPGHVLGATENNDVRY</sequence>
<gene>
    <name evidence="3" type="ORF">FB388_7496</name>
</gene>
<dbReference type="InterPro" id="IPR006311">
    <property type="entry name" value="TAT_signal"/>
</dbReference>
<keyword evidence="2" id="KW-0732">Signal</keyword>
<dbReference type="OrthoDB" id="3577385at2"/>
<feature type="region of interest" description="Disordered" evidence="1">
    <location>
        <begin position="32"/>
        <end position="70"/>
    </location>
</feature>
<comment type="caution">
    <text evidence="3">The sequence shown here is derived from an EMBL/GenBank/DDBJ whole genome shotgun (WGS) entry which is preliminary data.</text>
</comment>
<evidence type="ECO:0000313" key="4">
    <source>
        <dbReference type="Proteomes" id="UP000319818"/>
    </source>
</evidence>
<reference evidence="3 4" key="1">
    <citation type="submission" date="2019-06" db="EMBL/GenBank/DDBJ databases">
        <title>Sequencing the genomes of 1000 actinobacteria strains.</title>
        <authorList>
            <person name="Klenk H.-P."/>
        </authorList>
    </citation>
    <scope>NUCLEOTIDE SEQUENCE [LARGE SCALE GENOMIC DNA]</scope>
    <source>
        <strain evidence="3 4">DSM 45511</strain>
    </source>
</reference>
<feature type="chain" id="PRO_5021741674" evidence="2">
    <location>
        <begin position="32"/>
        <end position="161"/>
    </location>
</feature>
<evidence type="ECO:0000313" key="3">
    <source>
        <dbReference type="EMBL" id="TQM36046.1"/>
    </source>
</evidence>
<dbReference type="RefSeq" id="WP_142107317.1">
    <property type="nucleotide sequence ID" value="NZ_VFPH01000003.1"/>
</dbReference>
<dbReference type="Proteomes" id="UP000319818">
    <property type="component" value="Unassembled WGS sequence"/>
</dbReference>
<organism evidence="3 4">
    <name type="scientific">Pseudonocardia cypriaca</name>
    <dbReference type="NCBI Taxonomy" id="882449"/>
    <lineage>
        <taxon>Bacteria</taxon>
        <taxon>Bacillati</taxon>
        <taxon>Actinomycetota</taxon>
        <taxon>Actinomycetes</taxon>
        <taxon>Pseudonocardiales</taxon>
        <taxon>Pseudonocardiaceae</taxon>
        <taxon>Pseudonocardia</taxon>
    </lineage>
</organism>
<evidence type="ECO:0000256" key="2">
    <source>
        <dbReference type="SAM" id="SignalP"/>
    </source>
</evidence>
<protein>
    <submittedName>
        <fullName evidence="3">Uncharacterized protein</fullName>
    </submittedName>
</protein>
<feature type="region of interest" description="Disordered" evidence="1">
    <location>
        <begin position="83"/>
        <end position="117"/>
    </location>
</feature>
<proteinExistence type="predicted"/>
<dbReference type="PROSITE" id="PS51318">
    <property type="entry name" value="TAT"/>
    <property type="match status" value="1"/>
</dbReference>
<dbReference type="AlphaFoldDB" id="A0A543FQF9"/>
<evidence type="ECO:0000256" key="1">
    <source>
        <dbReference type="SAM" id="MobiDB-lite"/>
    </source>
</evidence>
<dbReference type="EMBL" id="VFPH01000003">
    <property type="protein sequence ID" value="TQM36046.1"/>
    <property type="molecule type" value="Genomic_DNA"/>
</dbReference>
<feature type="signal peptide" evidence="2">
    <location>
        <begin position="1"/>
        <end position="31"/>
    </location>
</feature>